<keyword evidence="10" id="KW-1185">Reference proteome</keyword>
<comment type="cofactor">
    <cofactor evidence="1">
        <name>heme</name>
        <dbReference type="ChEBI" id="CHEBI:30413"/>
    </cofactor>
</comment>
<dbReference type="AlphaFoldDB" id="A0A1C7MNG4"/>
<dbReference type="STRING" id="5627.A0A1C7MNG4"/>
<evidence type="ECO:0000256" key="1">
    <source>
        <dbReference type="ARBA" id="ARBA00001971"/>
    </source>
</evidence>
<keyword evidence="7" id="KW-0503">Monooxygenase</keyword>
<keyword evidence="6" id="KW-0408">Iron</keyword>
<accession>A0A1C7MNG4</accession>
<evidence type="ECO:0000313" key="10">
    <source>
        <dbReference type="Proteomes" id="UP000092993"/>
    </source>
</evidence>
<dbReference type="GO" id="GO:0004497">
    <property type="term" value="F:monooxygenase activity"/>
    <property type="evidence" value="ECO:0007669"/>
    <property type="project" value="UniProtKB-KW"/>
</dbReference>
<dbReference type="InterPro" id="IPR036396">
    <property type="entry name" value="Cyt_P450_sf"/>
</dbReference>
<dbReference type="GO" id="GO:0020037">
    <property type="term" value="F:heme binding"/>
    <property type="evidence" value="ECO:0007669"/>
    <property type="project" value="InterPro"/>
</dbReference>
<keyword evidence="4" id="KW-0479">Metal-binding</keyword>
<evidence type="ECO:0000313" key="9">
    <source>
        <dbReference type="EMBL" id="OBZ78435.1"/>
    </source>
</evidence>
<keyword evidence="5" id="KW-0560">Oxidoreductase</keyword>
<dbReference type="Gene3D" id="1.10.8.60">
    <property type="match status" value="1"/>
</dbReference>
<reference evidence="9 10" key="1">
    <citation type="submission" date="2016-03" db="EMBL/GenBank/DDBJ databases">
        <title>Whole genome sequencing of Grifola frondosa 9006-11.</title>
        <authorList>
            <person name="Min B."/>
            <person name="Park H."/>
            <person name="Kim J.-G."/>
            <person name="Cho H."/>
            <person name="Oh Y.-L."/>
            <person name="Kong W.-S."/>
            <person name="Choi I.-G."/>
        </authorList>
    </citation>
    <scope>NUCLEOTIDE SEQUENCE [LARGE SCALE GENOMIC DNA]</scope>
    <source>
        <strain evidence="9 10">9006-11</strain>
    </source>
</reference>
<protein>
    <recommendedName>
        <fullName evidence="8">AAA ATPase AAA+ lid domain-containing protein</fullName>
    </recommendedName>
</protein>
<name>A0A1C7MNG4_GRIFR</name>
<comment type="caution">
    <text evidence="9">The sequence shown here is derived from an EMBL/GenBank/DDBJ whole genome shotgun (WGS) entry which is preliminary data.</text>
</comment>
<comment type="similarity">
    <text evidence="2">Belongs to the cytochrome P450 family.</text>
</comment>
<evidence type="ECO:0000256" key="3">
    <source>
        <dbReference type="ARBA" id="ARBA00022617"/>
    </source>
</evidence>
<evidence type="ECO:0000256" key="4">
    <source>
        <dbReference type="ARBA" id="ARBA00022723"/>
    </source>
</evidence>
<evidence type="ECO:0000259" key="8">
    <source>
        <dbReference type="Pfam" id="PF17862"/>
    </source>
</evidence>
<evidence type="ECO:0000256" key="2">
    <source>
        <dbReference type="ARBA" id="ARBA00010617"/>
    </source>
</evidence>
<dbReference type="GO" id="GO:0005506">
    <property type="term" value="F:iron ion binding"/>
    <property type="evidence" value="ECO:0007669"/>
    <property type="project" value="InterPro"/>
</dbReference>
<dbReference type="GO" id="GO:0016705">
    <property type="term" value="F:oxidoreductase activity, acting on paired donors, with incorporation or reduction of molecular oxygen"/>
    <property type="evidence" value="ECO:0007669"/>
    <property type="project" value="InterPro"/>
</dbReference>
<dbReference type="InterPro" id="IPR041569">
    <property type="entry name" value="AAA_lid_3"/>
</dbReference>
<dbReference type="Proteomes" id="UP000092993">
    <property type="component" value="Unassembled WGS sequence"/>
</dbReference>
<keyword evidence="3" id="KW-0349">Heme</keyword>
<dbReference type="EMBL" id="LUGG01000002">
    <property type="protein sequence ID" value="OBZ78435.1"/>
    <property type="molecule type" value="Genomic_DNA"/>
</dbReference>
<dbReference type="OrthoDB" id="2603037at2759"/>
<dbReference type="Gene3D" id="1.10.630.10">
    <property type="entry name" value="Cytochrome P450"/>
    <property type="match status" value="1"/>
</dbReference>
<evidence type="ECO:0000256" key="7">
    <source>
        <dbReference type="ARBA" id="ARBA00023033"/>
    </source>
</evidence>
<dbReference type="InterPro" id="IPR047146">
    <property type="entry name" value="Cyt_P450_E_CYP52_fungi"/>
</dbReference>
<evidence type="ECO:0000256" key="5">
    <source>
        <dbReference type="ARBA" id="ARBA00023002"/>
    </source>
</evidence>
<dbReference type="Pfam" id="PF17862">
    <property type="entry name" value="AAA_lid_3"/>
    <property type="match status" value="1"/>
</dbReference>
<proteinExistence type="inferred from homology"/>
<gene>
    <name evidence="9" type="ORF">A0H81_02009</name>
</gene>
<organism evidence="9 10">
    <name type="scientific">Grifola frondosa</name>
    <name type="common">Maitake</name>
    <name type="synonym">Polyporus frondosus</name>
    <dbReference type="NCBI Taxonomy" id="5627"/>
    <lineage>
        <taxon>Eukaryota</taxon>
        <taxon>Fungi</taxon>
        <taxon>Dikarya</taxon>
        <taxon>Basidiomycota</taxon>
        <taxon>Agaricomycotina</taxon>
        <taxon>Agaricomycetes</taxon>
        <taxon>Polyporales</taxon>
        <taxon>Grifolaceae</taxon>
        <taxon>Grifola</taxon>
    </lineage>
</organism>
<dbReference type="PANTHER" id="PTHR24287">
    <property type="entry name" value="P450, PUTATIVE (EUROFUNG)-RELATED"/>
    <property type="match status" value="1"/>
</dbReference>
<evidence type="ECO:0000256" key="6">
    <source>
        <dbReference type="ARBA" id="ARBA00023004"/>
    </source>
</evidence>
<feature type="domain" description="AAA ATPase AAA+ lid" evidence="8">
    <location>
        <begin position="7"/>
        <end position="34"/>
    </location>
</feature>
<sequence>MNTMCQCSGAEVRGICTEAGMYALRKRRQRVTQDVEFAVAKICDCKLRVKRRTGGMAASAGTCIMRLPAFRTWPLTHRLTARTLDSPALQPSSFTRPRDIILLCVHPGGVLVLVDTPSSVLTSAQLRAFPQPACFTSEILRNNLNAIFGTGVFNSDGEMWKFHRSMTRPFFTRKRISHFEIFDRHADHAISKMKERF</sequence>
<dbReference type="SUPFAM" id="SSF48264">
    <property type="entry name" value="Cytochrome P450"/>
    <property type="match status" value="1"/>
</dbReference>
<dbReference type="PANTHER" id="PTHR24287:SF1">
    <property type="entry name" value="P450, PUTATIVE (EUROFUNG)-RELATED"/>
    <property type="match status" value="1"/>
</dbReference>